<dbReference type="Gene3D" id="1.10.10.10">
    <property type="entry name" value="Winged helix-like DNA-binding domain superfamily/Winged helix DNA-binding domain"/>
    <property type="match status" value="1"/>
</dbReference>
<name>A0A7W9G8F1_9ACTN</name>
<dbReference type="InterPro" id="IPR036388">
    <property type="entry name" value="WH-like_DNA-bd_sf"/>
</dbReference>
<evidence type="ECO:0000256" key="1">
    <source>
        <dbReference type="ARBA" id="ARBA00005820"/>
    </source>
</evidence>
<dbReference type="InterPro" id="IPR027417">
    <property type="entry name" value="P-loop_NTPase"/>
</dbReference>
<organism evidence="8 9">
    <name type="scientific">Nonomuraea jabiensis</name>
    <dbReference type="NCBI Taxonomy" id="882448"/>
    <lineage>
        <taxon>Bacteria</taxon>
        <taxon>Bacillati</taxon>
        <taxon>Actinomycetota</taxon>
        <taxon>Actinomycetes</taxon>
        <taxon>Streptosporangiales</taxon>
        <taxon>Streptosporangiaceae</taxon>
        <taxon>Nonomuraea</taxon>
    </lineage>
</organism>
<dbReference type="SUPFAM" id="SSF46894">
    <property type="entry name" value="C-terminal effector domain of the bipartite response regulators"/>
    <property type="match status" value="1"/>
</dbReference>
<dbReference type="Gene3D" id="1.25.40.10">
    <property type="entry name" value="Tetratricopeptide repeat domain"/>
    <property type="match status" value="1"/>
</dbReference>
<dbReference type="SMART" id="SM00862">
    <property type="entry name" value="Trans_reg_C"/>
    <property type="match status" value="1"/>
</dbReference>
<evidence type="ECO:0000256" key="3">
    <source>
        <dbReference type="ARBA" id="ARBA00023125"/>
    </source>
</evidence>
<keyword evidence="2" id="KW-0805">Transcription regulation</keyword>
<dbReference type="PANTHER" id="PTHR35807:SF1">
    <property type="entry name" value="TRANSCRIPTIONAL REGULATOR REDD"/>
    <property type="match status" value="1"/>
</dbReference>
<dbReference type="Proteomes" id="UP000579153">
    <property type="component" value="Unassembled WGS sequence"/>
</dbReference>
<evidence type="ECO:0000259" key="7">
    <source>
        <dbReference type="PROSITE" id="PS51755"/>
    </source>
</evidence>
<dbReference type="GO" id="GO:0000160">
    <property type="term" value="P:phosphorelay signal transduction system"/>
    <property type="evidence" value="ECO:0007669"/>
    <property type="project" value="InterPro"/>
</dbReference>
<gene>
    <name evidence="8" type="ORF">HD596_005819</name>
</gene>
<dbReference type="PANTHER" id="PTHR35807">
    <property type="entry name" value="TRANSCRIPTIONAL REGULATOR REDD-RELATED"/>
    <property type="match status" value="1"/>
</dbReference>
<dbReference type="EMBL" id="JACHMB010000001">
    <property type="protein sequence ID" value="MBB5779063.1"/>
    <property type="molecule type" value="Genomic_DNA"/>
</dbReference>
<dbReference type="SUPFAM" id="SSF52540">
    <property type="entry name" value="P-loop containing nucleoside triphosphate hydrolases"/>
    <property type="match status" value="1"/>
</dbReference>
<dbReference type="GO" id="GO:0006355">
    <property type="term" value="P:regulation of DNA-templated transcription"/>
    <property type="evidence" value="ECO:0007669"/>
    <property type="project" value="InterPro"/>
</dbReference>
<evidence type="ECO:0000313" key="8">
    <source>
        <dbReference type="EMBL" id="MBB5779063.1"/>
    </source>
</evidence>
<dbReference type="RefSeq" id="WP_185072430.1">
    <property type="nucleotide sequence ID" value="NZ_JACHMB010000001.1"/>
</dbReference>
<dbReference type="SMART" id="SM00382">
    <property type="entry name" value="AAA"/>
    <property type="match status" value="1"/>
</dbReference>
<dbReference type="CDD" id="cd15831">
    <property type="entry name" value="BTAD"/>
    <property type="match status" value="1"/>
</dbReference>
<dbReference type="Pfam" id="PF03704">
    <property type="entry name" value="BTAD"/>
    <property type="match status" value="1"/>
</dbReference>
<dbReference type="PROSITE" id="PS51755">
    <property type="entry name" value="OMPR_PHOB"/>
    <property type="match status" value="1"/>
</dbReference>
<dbReference type="Gene3D" id="3.40.50.300">
    <property type="entry name" value="P-loop containing nucleotide triphosphate hydrolases"/>
    <property type="match status" value="1"/>
</dbReference>
<evidence type="ECO:0000256" key="4">
    <source>
        <dbReference type="ARBA" id="ARBA00023163"/>
    </source>
</evidence>
<dbReference type="InterPro" id="IPR016032">
    <property type="entry name" value="Sig_transdc_resp-reg_C-effctor"/>
</dbReference>
<dbReference type="SMART" id="SM01043">
    <property type="entry name" value="BTAD"/>
    <property type="match status" value="1"/>
</dbReference>
<proteinExistence type="inferred from homology"/>
<comment type="similarity">
    <text evidence="1">Belongs to the AfsR/DnrI/RedD regulatory family.</text>
</comment>
<evidence type="ECO:0000256" key="5">
    <source>
        <dbReference type="PROSITE-ProRule" id="PRU01091"/>
    </source>
</evidence>
<keyword evidence="9" id="KW-1185">Reference proteome</keyword>
<dbReference type="InterPro" id="IPR041664">
    <property type="entry name" value="AAA_16"/>
</dbReference>
<sequence length="1076" mass="114906">MLHIQVLGPLQAGLHGRQVDLGPARQRAVLARLVAAGGQVVSADRFIDDLWQGQPPPKALAALQVYVSNLRRALEPDRPPRAPATVIVSAPPGYRLRLSEEDVDAWRLPGLIDAAGKALQQGAAAAAHDLLDEALGLWTGSAYGEFPEEWAVPEATRLAELRLIAVEYRAEAALMLGRHAEAAPELRRHVDRHPLRENAVRLLALAHYRSGGQAEALSVLRRAREQLADELGVDPGPVLRALEQDILRQSDSLNAHPVPTPEPAPAQDPAPAPGPALVGRERELAILREEAAHATQRTVWLGGEPGAGKSALAEAFAAELGERGWRVAIGRCPEIDGDAPPAWAWSEIVRRLAAARPPDDPAGLAPLLQDGVAIQNQFRLARAVADYLAANAPLVVVLEDVHRADGETLHLLRHLKPTAKLLVLATHRPAEATDDLAATLAALAAGSRHLELAGLGEPDVAALLARHCERELGPATVRTIAERTLGNPLFVCEIARLLASEGPAAAEALPPGVRDLIRRRISRLPASAQTVLRNAAVIGRDADVDVLIALHDGDEDTVFDGVEAGVLTGLLAEPGPGRLRFTHVLVRQVLYEDTARIRRTRLHGRVVTALERIRPGDVAALAHHALEAAAPSAVRYARAAAVQASGLHAHREAAALWRAALEFAEDEETRLELLCGLVSALGHAGDVIGAVAARTAAVETARPLAGRVAGRPVARALTSYDAPVIWTIQQDSRYDEDFVAAVRSELAAGPDDETRCRLLAALVFALEGHDDAGVDGAGAEAVAIARRLGRPELICLALNARYFAVLSPDRRDELESIGGELLELGSTHRLVAYLTLGHSALLMAALGRNDVAAAARHADRGVAVSTSGQLGLSLVILTLFGAQRKLVEGDFDAAEAIYTGVSRQMAERGGANAEAMGMLGRFVVRLARGDVRDSLDELAFLWEHVPNDGTAELYAAALAAAGEPEAARRVWRPGAVHSLDYYWLLWEGLRAQTAVALGDVEVAARCYHNLRRWDGELAGMHSGSVTLGPVALLLGDLARLMGEDPDPYYARAEEVAELVGSPHWARAARERRGHLP</sequence>
<dbReference type="InterPro" id="IPR051677">
    <property type="entry name" value="AfsR-DnrI-RedD_regulator"/>
</dbReference>
<dbReference type="InterPro" id="IPR001867">
    <property type="entry name" value="OmpR/PhoB-type_DNA-bd"/>
</dbReference>
<evidence type="ECO:0000256" key="6">
    <source>
        <dbReference type="SAM" id="MobiDB-lite"/>
    </source>
</evidence>
<reference evidence="8 9" key="1">
    <citation type="submission" date="2020-08" db="EMBL/GenBank/DDBJ databases">
        <title>Sequencing the genomes of 1000 actinobacteria strains.</title>
        <authorList>
            <person name="Klenk H.-P."/>
        </authorList>
    </citation>
    <scope>NUCLEOTIDE SEQUENCE [LARGE SCALE GENOMIC DNA]</scope>
    <source>
        <strain evidence="8 9">DSM 45507</strain>
    </source>
</reference>
<dbReference type="SUPFAM" id="SSF48452">
    <property type="entry name" value="TPR-like"/>
    <property type="match status" value="1"/>
</dbReference>
<evidence type="ECO:0000256" key="2">
    <source>
        <dbReference type="ARBA" id="ARBA00023015"/>
    </source>
</evidence>
<feature type="compositionally biased region" description="Pro residues" evidence="6">
    <location>
        <begin position="258"/>
        <end position="274"/>
    </location>
</feature>
<feature type="region of interest" description="Disordered" evidence="6">
    <location>
        <begin position="252"/>
        <end position="276"/>
    </location>
</feature>
<comment type="caution">
    <text evidence="8">The sequence shown here is derived from an EMBL/GenBank/DDBJ whole genome shotgun (WGS) entry which is preliminary data.</text>
</comment>
<dbReference type="Pfam" id="PF13191">
    <property type="entry name" value="AAA_16"/>
    <property type="match status" value="1"/>
</dbReference>
<feature type="DNA-binding region" description="OmpR/PhoB-type" evidence="5">
    <location>
        <begin position="1"/>
        <end position="98"/>
    </location>
</feature>
<dbReference type="InterPro" id="IPR003593">
    <property type="entry name" value="AAA+_ATPase"/>
</dbReference>
<feature type="domain" description="OmpR/PhoB-type" evidence="7">
    <location>
        <begin position="1"/>
        <end position="98"/>
    </location>
</feature>
<dbReference type="Pfam" id="PF00486">
    <property type="entry name" value="Trans_reg_C"/>
    <property type="match status" value="1"/>
</dbReference>
<evidence type="ECO:0000313" key="9">
    <source>
        <dbReference type="Proteomes" id="UP000579153"/>
    </source>
</evidence>
<protein>
    <submittedName>
        <fullName evidence="8">DNA-binding SARP family transcriptional activator</fullName>
    </submittedName>
</protein>
<keyword evidence="3 5" id="KW-0238">DNA-binding</keyword>
<accession>A0A7W9G8F1</accession>
<dbReference type="InterPro" id="IPR011990">
    <property type="entry name" value="TPR-like_helical_dom_sf"/>
</dbReference>
<dbReference type="InterPro" id="IPR005158">
    <property type="entry name" value="BTAD"/>
</dbReference>
<keyword evidence="4" id="KW-0804">Transcription</keyword>
<dbReference type="GO" id="GO:0003677">
    <property type="term" value="F:DNA binding"/>
    <property type="evidence" value="ECO:0007669"/>
    <property type="project" value="UniProtKB-UniRule"/>
</dbReference>
<dbReference type="AlphaFoldDB" id="A0A7W9G8F1"/>